<proteinExistence type="predicted"/>
<keyword evidence="1" id="KW-1133">Transmembrane helix</keyword>
<dbReference type="Proteomes" id="UP000266385">
    <property type="component" value="Unassembled WGS sequence"/>
</dbReference>
<sequence>MDQMIVQPTDLALFLVSFAACIYCFILSRRLKALQDTRDGLGATIMALTKSVSAVSSATSETRSQAGELATRLSSLMKDADQMCHRLSALTDELEKTHKTASESATAAQGELKMALGDLLDQSQDSMTEMRRLLRQMRTLTGVAATTIRDSDFLFDDEDADLVERTL</sequence>
<evidence type="ECO:0000313" key="3">
    <source>
        <dbReference type="EMBL" id="RIJ26905.1"/>
    </source>
</evidence>
<keyword evidence="4" id="KW-1185">Reference proteome</keyword>
<feature type="transmembrane region" description="Helical" evidence="1">
    <location>
        <begin position="12"/>
        <end position="28"/>
    </location>
</feature>
<organism evidence="3 4">
    <name type="scientific">Henriciella mobilis</name>
    <dbReference type="NCBI Taxonomy" id="2305467"/>
    <lineage>
        <taxon>Bacteria</taxon>
        <taxon>Pseudomonadati</taxon>
        <taxon>Pseudomonadota</taxon>
        <taxon>Alphaproteobacteria</taxon>
        <taxon>Hyphomonadales</taxon>
        <taxon>Hyphomonadaceae</taxon>
        <taxon>Henriciella</taxon>
    </lineage>
</organism>
<dbReference type="Pfam" id="PF20072">
    <property type="entry name" value="DUF6468"/>
    <property type="match status" value="1"/>
</dbReference>
<dbReference type="RefSeq" id="WP_119377798.1">
    <property type="nucleotide sequence ID" value="NZ_QWFX01000016.1"/>
</dbReference>
<dbReference type="EMBL" id="QWFX01000016">
    <property type="protein sequence ID" value="RIJ26905.1"/>
    <property type="molecule type" value="Genomic_DNA"/>
</dbReference>
<reference evidence="3 4" key="1">
    <citation type="submission" date="2018-08" db="EMBL/GenBank/DDBJ databases">
        <title>Henriciella mobilis sp. nov., isolated from seawater.</title>
        <authorList>
            <person name="Cheng H."/>
            <person name="Wu Y.-H."/>
            <person name="Xu X.-W."/>
            <person name="Guo L.-L."/>
        </authorList>
    </citation>
    <scope>NUCLEOTIDE SEQUENCE [LARGE SCALE GENOMIC DNA]</scope>
    <source>
        <strain evidence="3 4">JN25</strain>
    </source>
</reference>
<dbReference type="InterPro" id="IPR045531">
    <property type="entry name" value="DUF6468"/>
</dbReference>
<accession>A0A399RA57</accession>
<dbReference type="AlphaFoldDB" id="A0A399RA57"/>
<feature type="domain" description="DUF6468" evidence="2">
    <location>
        <begin position="34"/>
        <end position="108"/>
    </location>
</feature>
<dbReference type="OrthoDB" id="7630018at2"/>
<evidence type="ECO:0000256" key="1">
    <source>
        <dbReference type="SAM" id="Phobius"/>
    </source>
</evidence>
<keyword evidence="1" id="KW-0812">Transmembrane</keyword>
<comment type="caution">
    <text evidence="3">The sequence shown here is derived from an EMBL/GenBank/DDBJ whole genome shotgun (WGS) entry which is preliminary data.</text>
</comment>
<gene>
    <name evidence="3" type="ORF">D1223_18420</name>
</gene>
<name>A0A399RA57_9PROT</name>
<keyword evidence="1" id="KW-0472">Membrane</keyword>
<protein>
    <recommendedName>
        <fullName evidence="2">DUF6468 domain-containing protein</fullName>
    </recommendedName>
</protein>
<evidence type="ECO:0000259" key="2">
    <source>
        <dbReference type="Pfam" id="PF20072"/>
    </source>
</evidence>
<evidence type="ECO:0000313" key="4">
    <source>
        <dbReference type="Proteomes" id="UP000266385"/>
    </source>
</evidence>